<comment type="caution">
    <text evidence="2">The sequence shown here is derived from an EMBL/GenBank/DDBJ whole genome shotgun (WGS) entry which is preliminary data.</text>
</comment>
<dbReference type="SUPFAM" id="SSF88946">
    <property type="entry name" value="Sigma2 domain of RNA polymerase sigma factors"/>
    <property type="match status" value="1"/>
</dbReference>
<feature type="domain" description="RNA polymerase sigma-70 region 2" evidence="1">
    <location>
        <begin position="34"/>
        <end position="70"/>
    </location>
</feature>
<dbReference type="GO" id="GO:0006352">
    <property type="term" value="P:DNA-templated transcription initiation"/>
    <property type="evidence" value="ECO:0007669"/>
    <property type="project" value="InterPro"/>
</dbReference>
<dbReference type="InterPro" id="IPR013325">
    <property type="entry name" value="RNA_pol_sigma_r2"/>
</dbReference>
<dbReference type="EMBL" id="QXQA01000010">
    <property type="protein sequence ID" value="RIX51459.1"/>
    <property type="molecule type" value="Genomic_DNA"/>
</dbReference>
<dbReference type="Proteomes" id="UP000266482">
    <property type="component" value="Unassembled WGS sequence"/>
</dbReference>
<protein>
    <recommendedName>
        <fullName evidence="1">RNA polymerase sigma-70 region 2 domain-containing protein</fullName>
    </recommendedName>
</protein>
<gene>
    <name evidence="2" type="ORF">D3P08_16210</name>
</gene>
<dbReference type="InterPro" id="IPR007627">
    <property type="entry name" value="RNA_pol_sigma70_r2"/>
</dbReference>
<dbReference type="Pfam" id="PF04542">
    <property type="entry name" value="Sigma70_r2"/>
    <property type="match status" value="1"/>
</dbReference>
<organism evidence="2 3">
    <name type="scientific">Paenibacillus nanensis</name>
    <dbReference type="NCBI Taxonomy" id="393251"/>
    <lineage>
        <taxon>Bacteria</taxon>
        <taxon>Bacillati</taxon>
        <taxon>Bacillota</taxon>
        <taxon>Bacilli</taxon>
        <taxon>Bacillales</taxon>
        <taxon>Paenibacillaceae</taxon>
        <taxon>Paenibacillus</taxon>
    </lineage>
</organism>
<reference evidence="2 3" key="1">
    <citation type="submission" date="2018-09" db="EMBL/GenBank/DDBJ databases">
        <title>Paenibacillus aracenensis nov. sp. isolated from a cave in southern Spain.</title>
        <authorList>
            <person name="Jurado V."/>
            <person name="Gutierrez-Patricio S."/>
            <person name="Gonzalez-Pimentel J.L."/>
            <person name="Miller A.Z."/>
            <person name="Laiz L."/>
            <person name="Saiz-Jimenez C."/>
        </authorList>
    </citation>
    <scope>NUCLEOTIDE SEQUENCE [LARGE SCALE GENOMIC DNA]</scope>
    <source>
        <strain evidence="2 3">DSM 22867</strain>
    </source>
</reference>
<name>A0A3A1USD5_9BACL</name>
<keyword evidence="3" id="KW-1185">Reference proteome</keyword>
<sequence length="175" mass="19517">MSHSGAPDCHIRLTKLKGGEALEAAETNLPLAELILPYHQPIFKYCYHMLRHKQDAEDAAQEVFVKAMRHGRPQSIDMYYENAGDPIQPRIALYISEATGFSSTSRMAPKTEVIQAAQSEVLYEEEHMHVTLVVPHHNNNLQYTIAGNSFTSKEDLLRIAEGILAASEPQASTSQ</sequence>
<evidence type="ECO:0000313" key="2">
    <source>
        <dbReference type="EMBL" id="RIX51459.1"/>
    </source>
</evidence>
<accession>A0A3A1USD5</accession>
<dbReference type="OrthoDB" id="2732687at2"/>
<evidence type="ECO:0000313" key="3">
    <source>
        <dbReference type="Proteomes" id="UP000266482"/>
    </source>
</evidence>
<dbReference type="Gene3D" id="1.10.1740.10">
    <property type="match status" value="1"/>
</dbReference>
<dbReference type="GO" id="GO:0003700">
    <property type="term" value="F:DNA-binding transcription factor activity"/>
    <property type="evidence" value="ECO:0007669"/>
    <property type="project" value="InterPro"/>
</dbReference>
<proteinExistence type="predicted"/>
<dbReference type="AlphaFoldDB" id="A0A3A1USD5"/>
<evidence type="ECO:0000259" key="1">
    <source>
        <dbReference type="Pfam" id="PF04542"/>
    </source>
</evidence>